<gene>
    <name evidence="2" type="ORF">HNY73_020095</name>
</gene>
<proteinExistence type="predicted"/>
<sequence>MEMKRMSLIVTNILSTGNSHYSTFLLLQECYGLLSEEGNICSRCRSGSLCAGNDCCDGSSSSSSQERPEYGRAFNSHWNPRQGSSKGRWRPSQTPHPYSSLHPHAPSPRLKNGTL</sequence>
<accession>A0A8T0E898</accession>
<keyword evidence="3" id="KW-1185">Reference proteome</keyword>
<comment type="caution">
    <text evidence="2">The sequence shown here is derived from an EMBL/GenBank/DDBJ whole genome shotgun (WGS) entry which is preliminary data.</text>
</comment>
<organism evidence="2 3">
    <name type="scientific">Argiope bruennichi</name>
    <name type="common">Wasp spider</name>
    <name type="synonym">Aranea bruennichi</name>
    <dbReference type="NCBI Taxonomy" id="94029"/>
    <lineage>
        <taxon>Eukaryota</taxon>
        <taxon>Metazoa</taxon>
        <taxon>Ecdysozoa</taxon>
        <taxon>Arthropoda</taxon>
        <taxon>Chelicerata</taxon>
        <taxon>Arachnida</taxon>
        <taxon>Araneae</taxon>
        <taxon>Araneomorphae</taxon>
        <taxon>Entelegynae</taxon>
        <taxon>Araneoidea</taxon>
        <taxon>Araneidae</taxon>
        <taxon>Argiope</taxon>
    </lineage>
</organism>
<name>A0A8T0E898_ARGBR</name>
<protein>
    <submittedName>
        <fullName evidence="2">Uncharacterized protein</fullName>
    </submittedName>
</protein>
<feature type="compositionally biased region" description="Polar residues" evidence="1">
    <location>
        <begin position="76"/>
        <end position="97"/>
    </location>
</feature>
<dbReference type="AlphaFoldDB" id="A0A8T0E898"/>
<dbReference type="EMBL" id="JABXBU010002230">
    <property type="protein sequence ID" value="KAF8767102.1"/>
    <property type="molecule type" value="Genomic_DNA"/>
</dbReference>
<reference evidence="2" key="1">
    <citation type="journal article" date="2020" name="bioRxiv">
        <title>Chromosome-level reference genome of the European wasp spider Argiope bruennichi: a resource for studies on range expansion and evolutionary adaptation.</title>
        <authorList>
            <person name="Sheffer M.M."/>
            <person name="Hoppe A."/>
            <person name="Krehenwinkel H."/>
            <person name="Uhl G."/>
            <person name="Kuss A.W."/>
            <person name="Jensen L."/>
            <person name="Jensen C."/>
            <person name="Gillespie R.G."/>
            <person name="Hoff K.J."/>
            <person name="Prost S."/>
        </authorList>
    </citation>
    <scope>NUCLEOTIDE SEQUENCE</scope>
</reference>
<reference evidence="2" key="2">
    <citation type="submission" date="2020-06" db="EMBL/GenBank/DDBJ databases">
        <authorList>
            <person name="Sheffer M."/>
        </authorList>
    </citation>
    <scope>NUCLEOTIDE SEQUENCE</scope>
</reference>
<evidence type="ECO:0000313" key="2">
    <source>
        <dbReference type="EMBL" id="KAF8767102.1"/>
    </source>
</evidence>
<evidence type="ECO:0000256" key="1">
    <source>
        <dbReference type="SAM" id="MobiDB-lite"/>
    </source>
</evidence>
<evidence type="ECO:0000313" key="3">
    <source>
        <dbReference type="Proteomes" id="UP000807504"/>
    </source>
</evidence>
<dbReference type="Proteomes" id="UP000807504">
    <property type="component" value="Unassembled WGS sequence"/>
</dbReference>
<feature type="region of interest" description="Disordered" evidence="1">
    <location>
        <begin position="56"/>
        <end position="115"/>
    </location>
</feature>